<organism evidence="2 3">
    <name type="scientific">Roseibium salinum</name>
    <dbReference type="NCBI Taxonomy" id="1604349"/>
    <lineage>
        <taxon>Bacteria</taxon>
        <taxon>Pseudomonadati</taxon>
        <taxon>Pseudomonadota</taxon>
        <taxon>Alphaproteobacteria</taxon>
        <taxon>Hyphomicrobiales</taxon>
        <taxon>Stappiaceae</taxon>
        <taxon>Roseibium</taxon>
    </lineage>
</organism>
<name>A0ABT3QWU8_9HYPH</name>
<evidence type="ECO:0000313" key="3">
    <source>
        <dbReference type="Proteomes" id="UP001300261"/>
    </source>
</evidence>
<evidence type="ECO:0000256" key="1">
    <source>
        <dbReference type="SAM" id="SignalP"/>
    </source>
</evidence>
<comment type="caution">
    <text evidence="2">The sequence shown here is derived from an EMBL/GenBank/DDBJ whole genome shotgun (WGS) entry which is preliminary data.</text>
</comment>
<keyword evidence="1" id="KW-0732">Signal</keyword>
<dbReference type="Proteomes" id="UP001300261">
    <property type="component" value="Unassembled WGS sequence"/>
</dbReference>
<feature type="chain" id="PRO_5047530217" description="Tat pathway signal sequence domain protein" evidence="1">
    <location>
        <begin position="25"/>
        <end position="143"/>
    </location>
</feature>
<dbReference type="RefSeq" id="WP_265961115.1">
    <property type="nucleotide sequence ID" value="NZ_JAPEVI010000002.1"/>
</dbReference>
<accession>A0ABT3QWU8</accession>
<feature type="signal peptide" evidence="1">
    <location>
        <begin position="1"/>
        <end position="24"/>
    </location>
</feature>
<dbReference type="EMBL" id="JAPEVI010000002">
    <property type="protein sequence ID" value="MCX2721414.1"/>
    <property type="molecule type" value="Genomic_DNA"/>
</dbReference>
<evidence type="ECO:0000313" key="2">
    <source>
        <dbReference type="EMBL" id="MCX2721414.1"/>
    </source>
</evidence>
<sequence length="143" mass="14947">MTKNMWRIGILAGTALFGSGSPQAAEPEPAVNLQLNRTAASDNGCTLTFVAANRTAEALSKAAFEFVLFDKDGLVDRMTVFDFGSLPAEKTVVRQFALGGINCEALGSILVNGAAGCGGESRQEALCSAALKTESRAEIPFSK</sequence>
<evidence type="ECO:0008006" key="4">
    <source>
        <dbReference type="Google" id="ProtNLM"/>
    </source>
</evidence>
<reference evidence="2 3" key="1">
    <citation type="journal article" date="2016" name="Int. J. Syst. Evol. Microbiol.">
        <title>Labrenzia salina sp. nov., isolated from the rhizosphere of the halophyte Arthrocnemum macrostachyum.</title>
        <authorList>
            <person name="Camacho M."/>
            <person name="Redondo-Gomez S."/>
            <person name="Rodriguez-Llorente I."/>
            <person name="Rohde M."/>
            <person name="Sproer C."/>
            <person name="Schumann P."/>
            <person name="Klenk H.P."/>
            <person name="Montero-Calasanz M.D.C."/>
        </authorList>
    </citation>
    <scope>NUCLEOTIDE SEQUENCE [LARGE SCALE GENOMIC DNA]</scope>
    <source>
        <strain evidence="2 3">DSM 29163</strain>
    </source>
</reference>
<proteinExistence type="predicted"/>
<gene>
    <name evidence="2" type="ORF">ON753_03190</name>
</gene>
<keyword evidence="3" id="KW-1185">Reference proteome</keyword>
<protein>
    <recommendedName>
        <fullName evidence="4">Tat pathway signal sequence domain protein</fullName>
    </recommendedName>
</protein>